<feature type="compositionally biased region" description="Basic and acidic residues" evidence="11">
    <location>
        <begin position="391"/>
        <end position="413"/>
    </location>
</feature>
<dbReference type="CDD" id="cd04031">
    <property type="entry name" value="C2A_RIM1alpha"/>
    <property type="match status" value="1"/>
</dbReference>
<keyword evidence="6" id="KW-0862">Zinc</keyword>
<feature type="compositionally biased region" description="Polar residues" evidence="11">
    <location>
        <begin position="1209"/>
        <end position="1229"/>
    </location>
</feature>
<dbReference type="GO" id="GO:0050806">
    <property type="term" value="P:positive regulation of synaptic transmission"/>
    <property type="evidence" value="ECO:0007669"/>
    <property type="project" value="TreeGrafter"/>
</dbReference>
<dbReference type="PANTHER" id="PTHR12157">
    <property type="entry name" value="REGULATING SYNAPTIC MEMBRANE EXOCYTOSIS PROTEIN"/>
    <property type="match status" value="1"/>
</dbReference>
<dbReference type="GO" id="GO:0042734">
    <property type="term" value="C:presynaptic membrane"/>
    <property type="evidence" value="ECO:0007669"/>
    <property type="project" value="TreeGrafter"/>
</dbReference>
<dbReference type="CDD" id="cd06714">
    <property type="entry name" value="PDZ_RIM-like"/>
    <property type="match status" value="1"/>
</dbReference>
<evidence type="ECO:0000256" key="1">
    <source>
        <dbReference type="ARBA" id="ARBA00022553"/>
    </source>
</evidence>
<evidence type="ECO:0000256" key="2">
    <source>
        <dbReference type="ARBA" id="ARBA00022723"/>
    </source>
</evidence>
<dbReference type="InterPro" id="IPR035892">
    <property type="entry name" value="C2_domain_sf"/>
</dbReference>
<feature type="compositionally biased region" description="Low complexity" evidence="11">
    <location>
        <begin position="508"/>
        <end position="519"/>
    </location>
</feature>
<dbReference type="GO" id="GO:0031267">
    <property type="term" value="F:small GTPase binding"/>
    <property type="evidence" value="ECO:0007669"/>
    <property type="project" value="InterPro"/>
</dbReference>
<dbReference type="Pfam" id="PF00595">
    <property type="entry name" value="PDZ"/>
    <property type="match status" value="1"/>
</dbReference>
<feature type="region of interest" description="Disordered" evidence="11">
    <location>
        <begin position="1341"/>
        <end position="1363"/>
    </location>
</feature>
<evidence type="ECO:0000256" key="3">
    <source>
        <dbReference type="ARBA" id="ARBA00022737"/>
    </source>
</evidence>
<dbReference type="FunFam" id="2.60.40.150:FF:000001">
    <property type="entry name" value="Regulating synaptic membrane exocytosis 3, isoform CRA_a"/>
    <property type="match status" value="1"/>
</dbReference>
<accession>A0AAE0VEP3</accession>
<evidence type="ECO:0000256" key="4">
    <source>
        <dbReference type="ARBA" id="ARBA00022771"/>
    </source>
</evidence>
<feature type="compositionally biased region" description="Low complexity" evidence="11">
    <location>
        <begin position="1351"/>
        <end position="1360"/>
    </location>
</feature>
<dbReference type="SUPFAM" id="SSF49562">
    <property type="entry name" value="C2 domain (Calcium/lipid-binding domain, CaLB)"/>
    <property type="match status" value="2"/>
</dbReference>
<comment type="subcellular location">
    <subcellularLocation>
        <location evidence="8">Synapse</location>
    </subcellularLocation>
</comment>
<organism evidence="16 17">
    <name type="scientific">Potamilus streckersoni</name>
    <dbReference type="NCBI Taxonomy" id="2493646"/>
    <lineage>
        <taxon>Eukaryota</taxon>
        <taxon>Metazoa</taxon>
        <taxon>Spiralia</taxon>
        <taxon>Lophotrochozoa</taxon>
        <taxon>Mollusca</taxon>
        <taxon>Bivalvia</taxon>
        <taxon>Autobranchia</taxon>
        <taxon>Heteroconchia</taxon>
        <taxon>Palaeoheterodonta</taxon>
        <taxon>Unionida</taxon>
        <taxon>Unionoidea</taxon>
        <taxon>Unionidae</taxon>
        <taxon>Ambleminae</taxon>
        <taxon>Lampsilini</taxon>
        <taxon>Potamilus</taxon>
    </lineage>
</organism>
<dbReference type="PROSITE" id="PS50106">
    <property type="entry name" value="PDZ"/>
    <property type="match status" value="1"/>
</dbReference>
<keyword evidence="1" id="KW-0597">Phosphoprotein</keyword>
<comment type="caution">
    <text evidence="16">The sequence shown here is derived from an EMBL/GenBank/DDBJ whole genome shotgun (WGS) entry which is preliminary data.</text>
</comment>
<feature type="compositionally biased region" description="Polar residues" evidence="11">
    <location>
        <begin position="1275"/>
        <end position="1288"/>
    </location>
</feature>
<feature type="compositionally biased region" description="Polar residues" evidence="11">
    <location>
        <begin position="936"/>
        <end position="948"/>
    </location>
</feature>
<feature type="compositionally biased region" description="Basic and acidic residues" evidence="11">
    <location>
        <begin position="264"/>
        <end position="382"/>
    </location>
</feature>
<evidence type="ECO:0000256" key="6">
    <source>
        <dbReference type="ARBA" id="ARBA00022833"/>
    </source>
</evidence>
<evidence type="ECO:0000256" key="5">
    <source>
        <dbReference type="ARBA" id="ARBA00022782"/>
    </source>
</evidence>
<feature type="compositionally biased region" description="Basic and acidic residues" evidence="11">
    <location>
        <begin position="1106"/>
        <end position="1121"/>
    </location>
</feature>
<evidence type="ECO:0000259" key="15">
    <source>
        <dbReference type="PROSITE" id="PS50916"/>
    </source>
</evidence>
<feature type="compositionally biased region" description="Basic and acidic residues" evidence="11">
    <location>
        <begin position="1153"/>
        <end position="1189"/>
    </location>
</feature>
<feature type="compositionally biased region" description="Polar residues" evidence="11">
    <location>
        <begin position="446"/>
        <end position="456"/>
    </location>
</feature>
<evidence type="ECO:0000256" key="8">
    <source>
        <dbReference type="ARBA" id="ARBA00034103"/>
    </source>
</evidence>
<dbReference type="SUPFAM" id="SSF57903">
    <property type="entry name" value="FYVE/PHD zinc finger"/>
    <property type="match status" value="1"/>
</dbReference>
<reference evidence="16" key="1">
    <citation type="journal article" date="2021" name="Genome Biol. Evol.">
        <title>A High-Quality Reference Genome for a Parasitic Bivalve with Doubly Uniparental Inheritance (Bivalvia: Unionida).</title>
        <authorList>
            <person name="Smith C.H."/>
        </authorList>
    </citation>
    <scope>NUCLEOTIDE SEQUENCE</scope>
    <source>
        <strain evidence="16">CHS0354</strain>
    </source>
</reference>
<keyword evidence="3" id="KW-0677">Repeat</keyword>
<feature type="region of interest" description="Disordered" evidence="11">
    <location>
        <begin position="1019"/>
        <end position="1305"/>
    </location>
</feature>
<evidence type="ECO:0000313" key="16">
    <source>
        <dbReference type="EMBL" id="KAK3576253.1"/>
    </source>
</evidence>
<dbReference type="CDD" id="cd04028">
    <property type="entry name" value="C2B_RIM1alpha"/>
    <property type="match status" value="1"/>
</dbReference>
<feature type="compositionally biased region" description="Low complexity" evidence="11">
    <location>
        <begin position="1082"/>
        <end position="1091"/>
    </location>
</feature>
<feature type="compositionally biased region" description="Acidic residues" evidence="11">
    <location>
        <begin position="597"/>
        <end position="607"/>
    </location>
</feature>
<evidence type="ECO:0000259" key="12">
    <source>
        <dbReference type="PROSITE" id="PS50004"/>
    </source>
</evidence>
<feature type="domain" description="FYVE-type" evidence="14">
    <location>
        <begin position="70"/>
        <end position="147"/>
    </location>
</feature>
<dbReference type="Gene3D" id="3.30.40.10">
    <property type="entry name" value="Zinc/RING finger domain, C3HC4 (zinc finger)"/>
    <property type="match status" value="1"/>
</dbReference>
<dbReference type="PROSITE" id="PS50916">
    <property type="entry name" value="RABBD"/>
    <property type="match status" value="1"/>
</dbReference>
<feature type="compositionally biased region" description="Basic and acidic residues" evidence="11">
    <location>
        <begin position="188"/>
        <end position="216"/>
    </location>
</feature>
<feature type="compositionally biased region" description="Low complexity" evidence="11">
    <location>
        <begin position="172"/>
        <end position="187"/>
    </location>
</feature>
<feature type="compositionally biased region" description="Polar residues" evidence="11">
    <location>
        <begin position="1023"/>
        <end position="1036"/>
    </location>
</feature>
<dbReference type="GO" id="GO:0048788">
    <property type="term" value="C:cytoskeleton of presynaptic active zone"/>
    <property type="evidence" value="ECO:0007669"/>
    <property type="project" value="TreeGrafter"/>
</dbReference>
<dbReference type="SUPFAM" id="SSF50156">
    <property type="entry name" value="PDZ domain-like"/>
    <property type="match status" value="1"/>
</dbReference>
<dbReference type="GO" id="GO:0042391">
    <property type="term" value="P:regulation of membrane potential"/>
    <property type="evidence" value="ECO:0007669"/>
    <property type="project" value="TreeGrafter"/>
</dbReference>
<keyword evidence="17" id="KW-1185">Reference proteome</keyword>
<gene>
    <name evidence="16" type="ORF">CHS0354_027051</name>
</gene>
<dbReference type="GO" id="GO:0008270">
    <property type="term" value="F:zinc ion binding"/>
    <property type="evidence" value="ECO:0007669"/>
    <property type="project" value="UniProtKB-KW"/>
</dbReference>
<feature type="compositionally biased region" description="Basic and acidic residues" evidence="11">
    <location>
        <begin position="472"/>
        <end position="481"/>
    </location>
</feature>
<keyword evidence="10" id="KW-0175">Coiled coil</keyword>
<dbReference type="PROSITE" id="PS50004">
    <property type="entry name" value="C2"/>
    <property type="match status" value="2"/>
</dbReference>
<dbReference type="GO" id="GO:0048167">
    <property type="term" value="P:regulation of synaptic plasticity"/>
    <property type="evidence" value="ECO:0007669"/>
    <property type="project" value="TreeGrafter"/>
</dbReference>
<feature type="coiled-coil region" evidence="10">
    <location>
        <begin position="25"/>
        <end position="63"/>
    </location>
</feature>
<reference evidence="16" key="3">
    <citation type="submission" date="2023-05" db="EMBL/GenBank/DDBJ databases">
        <authorList>
            <person name="Smith C.H."/>
        </authorList>
    </citation>
    <scope>NUCLEOTIDE SEQUENCE</scope>
    <source>
        <strain evidence="16">CHS0354</strain>
        <tissue evidence="16">Mantle</tissue>
    </source>
</reference>
<feature type="domain" description="C2" evidence="12">
    <location>
        <begin position="807"/>
        <end position="928"/>
    </location>
</feature>
<evidence type="ECO:0000256" key="11">
    <source>
        <dbReference type="SAM" id="MobiDB-lite"/>
    </source>
</evidence>
<dbReference type="Gene3D" id="2.30.42.10">
    <property type="match status" value="1"/>
</dbReference>
<feature type="domain" description="RabBD" evidence="15">
    <location>
        <begin position="11"/>
        <end position="159"/>
    </location>
</feature>
<evidence type="ECO:0000313" key="17">
    <source>
        <dbReference type="Proteomes" id="UP001195483"/>
    </source>
</evidence>
<dbReference type="GO" id="GO:0044325">
    <property type="term" value="F:transmembrane transporter binding"/>
    <property type="evidence" value="ECO:0007669"/>
    <property type="project" value="TreeGrafter"/>
</dbReference>
<evidence type="ECO:0000256" key="9">
    <source>
        <dbReference type="PROSITE-ProRule" id="PRU00091"/>
    </source>
</evidence>
<proteinExistence type="predicted"/>
<dbReference type="SMART" id="SM00228">
    <property type="entry name" value="PDZ"/>
    <property type="match status" value="1"/>
</dbReference>
<dbReference type="InterPro" id="IPR054386">
    <property type="entry name" value="RIM_Znf"/>
</dbReference>
<keyword evidence="4 9" id="KW-0863">Zinc-finger</keyword>
<keyword evidence="7" id="KW-0770">Synapse</keyword>
<dbReference type="InterPro" id="IPR010911">
    <property type="entry name" value="Rab_BD"/>
</dbReference>
<dbReference type="GO" id="GO:0006886">
    <property type="term" value="P:intracellular protein transport"/>
    <property type="evidence" value="ECO:0007669"/>
    <property type="project" value="InterPro"/>
</dbReference>
<feature type="region of interest" description="Disordered" evidence="11">
    <location>
        <begin position="166"/>
        <end position="611"/>
    </location>
</feature>
<evidence type="ECO:0000256" key="10">
    <source>
        <dbReference type="SAM" id="Coils"/>
    </source>
</evidence>
<feature type="region of interest" description="Disordered" evidence="11">
    <location>
        <begin position="1"/>
        <end position="21"/>
    </location>
</feature>
<dbReference type="Gene3D" id="2.60.40.150">
    <property type="entry name" value="C2 domain"/>
    <property type="match status" value="2"/>
</dbReference>
<dbReference type="InterPro" id="IPR001478">
    <property type="entry name" value="PDZ"/>
</dbReference>
<dbReference type="FunFam" id="2.60.40.150:FF:000003">
    <property type="entry name" value="Regulating synaptic membrane exocytosis protein 2"/>
    <property type="match status" value="1"/>
</dbReference>
<dbReference type="Pfam" id="PF22601">
    <property type="entry name" value="RIM2a_ZnF"/>
    <property type="match status" value="1"/>
</dbReference>
<name>A0AAE0VEP3_9BIVA</name>
<dbReference type="FunFam" id="2.30.42.10:FF:000003">
    <property type="entry name" value="Regulating synaptic membrane exocytosis protein 1, putative"/>
    <property type="match status" value="1"/>
</dbReference>
<dbReference type="InterPro" id="IPR013083">
    <property type="entry name" value="Znf_RING/FYVE/PHD"/>
</dbReference>
<dbReference type="Pfam" id="PF00168">
    <property type="entry name" value="C2"/>
    <property type="match status" value="2"/>
</dbReference>
<sequence>MTSRRPSLPPMPDLSHLTEEERKVIEDVLRRQKEEEEKEQEVIRQMEMEFDTYKTTIKKVSEEAKKVIIPDDGAVCEICHKTKFADGIGHKCIYCNLKSCARCGGRMSLKQNKTQLDHVMAVEKEIKPENQKHGTVWACSLCRKKQELLAKTGQWYHGGMAKPVGLDVDTAPGSSSPDSSKPSTSPSSEKRPKYAEKQQESSHTSSEKENFEKVDGKPGIVRTGSLQGRELKRQYSLDAQRSKGDASKDHGSDRDSKSQGIDNVSKERLRERGQLQVQERERGRNREKSPARARHYSETRLSETDRRYMAQEQRGIDKDRSHSREALSERVSENRDRGRTYMEDVKRVHDKDKKELSSQERPHQDHGVIKKELGRDRTRSARETPSPRTTVDQHDVIVGDERERRKDVSDRYRQSPIEPYNKTHDYAENRRERRGSREKGHGATEPPSSVPENAQSRLDRQDRSRHRSPTPQDRHGRDARDVQSPYSDLYIKSLESNRHYINIEHASEPSAAEEAQEAAPRLDRKQHLDPNSAAVKSSRNNRRKLDMLRNDSLSSDPSDCARPPPPKPHKHKRGKKQRQQSLSSSDDEIRSTPECSSCEEPDLESESVSEKGEYYQTPVAEDHWKKDEILAAKIKKFLSHPVTWQRSSDALRWIGHMILKKAVVEGSGPGDSSAILGLKIVGGRVTDKGTFGAFITKVKKGSIADTVGHLRPGDEVVEWNGRSLQGATFEEVCDIILESKQEPQVELIVHRNCSSGEVPPGVQPACDIQRDFGHKDVVGTTRLNPPGVTVTTHGLPSNPQRLHSPMITGRIQVKLWYNKRSCELIITLINAIDLPLTEAGKFHNPYCKIYLLPDRSEKSKRRTKTCMNTNEPIWNQTFIYYEVKESDFGDRMIEITVWDYDRIGASEFLGEVLIDLTTASLTDEPYWYQLSHHDNTNLPLPTSSPRTKTSQDPHDIRRSDSNERRERPPSVKSTRGRSERETERERDLSEVEYYRDDSIGAASVPGAIDGRRRLTSSEAVVDNQLTLPDTSGQRSRSPAPDTRARLRSPVPHHRLPDSAAVSRSLSPPDHRSSLPGSQARVSSGTPTSTPSPKKRQLPAIPLEAQRASRDRVTQELEERARQMKQRIIRQAEGGGHLPYSDSESYHRHGHRERSHERGISHERERERGMSRERTEREYDRRGRDIDRIHAPRRRKELSPDGSDDVVSDASETSDMSEVSKISTISVRSTQSERPHRRFSEFTSKMESRSTPMPSAKRSVPISSSTESQSFEKTDGAQSDSAVSGSITEGRSKRRPSLSHKIGSFVGLRRRSNSATQIAENKKSSFQRCEEVIPGPGLAAQICKQGSRESTDGSISSDSGSVVWPPPGVRIGTETHFGDFIEGLGPAQLVGRQVLGSPCLGEVQLGLYDRKGHLEVEVIRARGLLAKHGAKILPAPYVKVYLVEGKHCVEKQKTTVARRTLDPLYQQQLVFNESYQGKILQVTVWGDYGRMDRKVFMGVAQILLDQLDLSNIVIGWYKLFTSSSLVSHNSSTGTLAHSRKGSSTSLDSGYNNSSIAKT</sequence>
<feature type="domain" description="PDZ" evidence="13">
    <location>
        <begin position="661"/>
        <end position="751"/>
    </location>
</feature>
<feature type="compositionally biased region" description="Basic and acidic residues" evidence="11">
    <location>
        <begin position="495"/>
        <end position="507"/>
    </location>
</feature>
<protein>
    <recommendedName>
        <fullName evidence="18">Regulating synaptic membrane exocytosis protein 2</fullName>
    </recommendedName>
</protein>
<feature type="compositionally biased region" description="Basic and acidic residues" evidence="11">
    <location>
        <begin position="229"/>
        <end position="257"/>
    </location>
</feature>
<keyword evidence="5" id="KW-0221">Differentiation</keyword>
<dbReference type="InterPro" id="IPR039032">
    <property type="entry name" value="Rim-like"/>
</dbReference>
<dbReference type="InterPro" id="IPR036034">
    <property type="entry name" value="PDZ_sf"/>
</dbReference>
<feature type="domain" description="C2" evidence="12">
    <location>
        <begin position="1398"/>
        <end position="1516"/>
    </location>
</feature>
<dbReference type="InterPro" id="IPR017455">
    <property type="entry name" value="Znf_FYVE-rel"/>
</dbReference>
<evidence type="ECO:0000259" key="13">
    <source>
        <dbReference type="PROSITE" id="PS50106"/>
    </source>
</evidence>
<feature type="region of interest" description="Disordered" evidence="11">
    <location>
        <begin position="1533"/>
        <end position="1557"/>
    </location>
</feature>
<dbReference type="PANTHER" id="PTHR12157:SF21">
    <property type="entry name" value="RAB3 INTERACTING MOLECULE, ISOFORM F"/>
    <property type="match status" value="1"/>
</dbReference>
<dbReference type="GO" id="GO:0030154">
    <property type="term" value="P:cell differentiation"/>
    <property type="evidence" value="ECO:0007669"/>
    <property type="project" value="UniProtKB-KW"/>
</dbReference>
<evidence type="ECO:0008006" key="18">
    <source>
        <dbReference type="Google" id="ProtNLM"/>
    </source>
</evidence>
<feature type="region of interest" description="Disordered" evidence="11">
    <location>
        <begin position="935"/>
        <end position="991"/>
    </location>
</feature>
<feature type="compositionally biased region" description="Basic residues" evidence="11">
    <location>
        <begin position="567"/>
        <end position="578"/>
    </location>
</feature>
<evidence type="ECO:0000256" key="7">
    <source>
        <dbReference type="ARBA" id="ARBA00023018"/>
    </source>
</evidence>
<evidence type="ECO:0000259" key="14">
    <source>
        <dbReference type="PROSITE" id="PS50178"/>
    </source>
</evidence>
<dbReference type="EMBL" id="JAEAOA010001616">
    <property type="protein sequence ID" value="KAK3576253.1"/>
    <property type="molecule type" value="Genomic_DNA"/>
</dbReference>
<feature type="compositionally biased region" description="Basic and acidic residues" evidence="11">
    <location>
        <begin position="1230"/>
        <end position="1247"/>
    </location>
</feature>
<dbReference type="Proteomes" id="UP001195483">
    <property type="component" value="Unassembled WGS sequence"/>
</dbReference>
<dbReference type="SMART" id="SM00239">
    <property type="entry name" value="C2"/>
    <property type="match status" value="2"/>
</dbReference>
<dbReference type="FunFam" id="3.30.40.10:FF:000044">
    <property type="entry name" value="Regulating synaptic membrane exocytosis protein 2"/>
    <property type="match status" value="1"/>
</dbReference>
<feature type="compositionally biased region" description="Basic and acidic residues" evidence="11">
    <location>
        <begin position="949"/>
        <end position="969"/>
    </location>
</feature>
<feature type="compositionally biased region" description="Polar residues" evidence="11">
    <location>
        <begin position="1540"/>
        <end position="1557"/>
    </location>
</feature>
<dbReference type="PROSITE" id="PS50178">
    <property type="entry name" value="ZF_FYVE"/>
    <property type="match status" value="1"/>
</dbReference>
<dbReference type="GO" id="GO:0048791">
    <property type="term" value="P:calcium ion-regulated exocytosis of neurotransmitter"/>
    <property type="evidence" value="ECO:0007669"/>
    <property type="project" value="TreeGrafter"/>
</dbReference>
<keyword evidence="2" id="KW-0479">Metal-binding</keyword>
<dbReference type="InterPro" id="IPR011011">
    <property type="entry name" value="Znf_FYVE_PHD"/>
</dbReference>
<feature type="compositionally biased region" description="Basic and acidic residues" evidence="11">
    <location>
        <begin position="976"/>
        <end position="991"/>
    </location>
</feature>
<dbReference type="InterPro" id="IPR000008">
    <property type="entry name" value="C2_dom"/>
</dbReference>
<reference evidence="16" key="2">
    <citation type="journal article" date="2021" name="Genome Biol. Evol.">
        <title>Developing a high-quality reference genome for a parasitic bivalve with doubly uniparental inheritance (Bivalvia: Unionida).</title>
        <authorList>
            <person name="Smith C.H."/>
        </authorList>
    </citation>
    <scope>NUCLEOTIDE SEQUENCE</scope>
    <source>
        <strain evidence="16">CHS0354</strain>
        <tissue evidence="16">Mantle</tissue>
    </source>
</reference>
<feature type="compositionally biased region" description="Basic and acidic residues" evidence="11">
    <location>
        <begin position="421"/>
        <end position="442"/>
    </location>
</feature>